<dbReference type="NCBIfam" id="TIGR00003">
    <property type="entry name" value="copper ion binding protein"/>
    <property type="match status" value="1"/>
</dbReference>
<dbReference type="RefSeq" id="WP_020374833.1">
    <property type="nucleotide sequence ID" value="NZ_FWWY01000001.1"/>
</dbReference>
<dbReference type="InterPro" id="IPR006122">
    <property type="entry name" value="HMA_Cu_ion-bd"/>
</dbReference>
<protein>
    <recommendedName>
        <fullName evidence="1">Copper chaperone CopZ</fullName>
    </recommendedName>
</protein>
<evidence type="ECO:0000259" key="4">
    <source>
        <dbReference type="PROSITE" id="PS50846"/>
    </source>
</evidence>
<dbReference type="Proteomes" id="UP000192660">
    <property type="component" value="Unassembled WGS sequence"/>
</dbReference>
<evidence type="ECO:0000256" key="3">
    <source>
        <dbReference type="ARBA" id="ARBA00023008"/>
    </source>
</evidence>
<dbReference type="InterPro" id="IPR036163">
    <property type="entry name" value="HMA_dom_sf"/>
</dbReference>
<dbReference type="SUPFAM" id="SSF55008">
    <property type="entry name" value="HMA, heavy metal-associated domain"/>
    <property type="match status" value="1"/>
</dbReference>
<name>A0A1W1WLQ7_SULTA</name>
<dbReference type="STRING" id="28034.BFX07_06585"/>
<dbReference type="OrthoDB" id="9813965at2"/>
<dbReference type="PROSITE" id="PS01047">
    <property type="entry name" value="HMA_1"/>
    <property type="match status" value="1"/>
</dbReference>
<evidence type="ECO:0000313" key="6">
    <source>
        <dbReference type="Proteomes" id="UP000192660"/>
    </source>
</evidence>
<dbReference type="PRINTS" id="PR00946">
    <property type="entry name" value="HGSCAVENGER"/>
</dbReference>
<evidence type="ECO:0000313" key="5">
    <source>
        <dbReference type="EMBL" id="SMC07186.1"/>
    </source>
</evidence>
<dbReference type="Pfam" id="PF00403">
    <property type="entry name" value="HMA"/>
    <property type="match status" value="1"/>
</dbReference>
<dbReference type="PANTHER" id="PTHR46594:SF4">
    <property type="entry name" value="P-TYPE CATION-TRANSPORTING ATPASE"/>
    <property type="match status" value="1"/>
</dbReference>
<proteinExistence type="predicted"/>
<dbReference type="InterPro" id="IPR001802">
    <property type="entry name" value="MerP/CopZ"/>
</dbReference>
<sequence>MERVSLGVKGMTCNHCVMTVTNALKSVDGVKTASVSLDQELAKVTYDESKTSLEQLKQAVIAAGYQVE</sequence>
<dbReference type="PROSITE" id="PS50846">
    <property type="entry name" value="HMA_2"/>
    <property type="match status" value="1"/>
</dbReference>
<dbReference type="AlphaFoldDB" id="A0A1W1WLQ7"/>
<evidence type="ECO:0000256" key="2">
    <source>
        <dbReference type="ARBA" id="ARBA00022723"/>
    </source>
</evidence>
<feature type="domain" description="HMA" evidence="4">
    <location>
        <begin position="2"/>
        <end position="68"/>
    </location>
</feature>
<reference evidence="6" key="1">
    <citation type="submission" date="2017-04" db="EMBL/GenBank/DDBJ databases">
        <authorList>
            <person name="Varghese N."/>
            <person name="Submissions S."/>
        </authorList>
    </citation>
    <scope>NUCLEOTIDE SEQUENCE [LARGE SCALE GENOMIC DNA]</scope>
    <source>
        <strain evidence="6">DSM 9293</strain>
    </source>
</reference>
<dbReference type="GO" id="GO:0005507">
    <property type="term" value="F:copper ion binding"/>
    <property type="evidence" value="ECO:0007669"/>
    <property type="project" value="InterPro"/>
</dbReference>
<dbReference type="EMBL" id="FWWY01000001">
    <property type="protein sequence ID" value="SMC07186.1"/>
    <property type="molecule type" value="Genomic_DNA"/>
</dbReference>
<dbReference type="FunFam" id="3.30.70.100:FF:000005">
    <property type="entry name" value="Copper-exporting P-type ATPase A"/>
    <property type="match status" value="1"/>
</dbReference>
<keyword evidence="3" id="KW-0186">Copper</keyword>
<dbReference type="CDD" id="cd00371">
    <property type="entry name" value="HMA"/>
    <property type="match status" value="1"/>
</dbReference>
<organism evidence="5 6">
    <name type="scientific">Sulfobacillus thermosulfidooxidans (strain DSM 9293 / VKM B-1269 / AT-1)</name>
    <dbReference type="NCBI Taxonomy" id="929705"/>
    <lineage>
        <taxon>Bacteria</taxon>
        <taxon>Bacillati</taxon>
        <taxon>Bacillota</taxon>
        <taxon>Clostridia</taxon>
        <taxon>Eubacteriales</taxon>
        <taxon>Clostridiales Family XVII. Incertae Sedis</taxon>
        <taxon>Sulfobacillus</taxon>
    </lineage>
</organism>
<dbReference type="Gene3D" id="3.30.70.100">
    <property type="match status" value="1"/>
</dbReference>
<gene>
    <name evidence="5" type="ORF">SAMN00768000_3246</name>
</gene>
<dbReference type="InterPro" id="IPR006121">
    <property type="entry name" value="HMA_dom"/>
</dbReference>
<evidence type="ECO:0000256" key="1">
    <source>
        <dbReference type="ARBA" id="ARBA00015313"/>
    </source>
</evidence>
<keyword evidence="2" id="KW-0479">Metal-binding</keyword>
<keyword evidence="6" id="KW-1185">Reference proteome</keyword>
<accession>A0A1W1WLQ7</accession>
<dbReference type="InterPro" id="IPR017969">
    <property type="entry name" value="Heavy-metal-associated_CS"/>
</dbReference>
<dbReference type="PANTHER" id="PTHR46594">
    <property type="entry name" value="P-TYPE CATION-TRANSPORTING ATPASE"/>
    <property type="match status" value="1"/>
</dbReference>